<organism evidence="7 8">
    <name type="scientific">Phormidium nigroviride PCC 7112</name>
    <dbReference type="NCBI Taxonomy" id="179408"/>
    <lineage>
        <taxon>Bacteria</taxon>
        <taxon>Bacillati</taxon>
        <taxon>Cyanobacteriota</taxon>
        <taxon>Cyanophyceae</taxon>
        <taxon>Oscillatoriophycideae</taxon>
        <taxon>Oscillatoriales</taxon>
        <taxon>Oscillatoriaceae</taxon>
        <taxon>Phormidium</taxon>
    </lineage>
</organism>
<feature type="transmembrane region" description="Helical" evidence="6">
    <location>
        <begin position="63"/>
        <end position="85"/>
    </location>
</feature>
<dbReference type="eggNOG" id="COG0672">
    <property type="taxonomic scope" value="Bacteria"/>
</dbReference>
<comment type="subcellular location">
    <subcellularLocation>
        <location evidence="1">Membrane</location>
        <topology evidence="1">Multi-pass membrane protein</topology>
    </subcellularLocation>
</comment>
<feature type="transmembrane region" description="Helical" evidence="6">
    <location>
        <begin position="105"/>
        <end position="122"/>
    </location>
</feature>
<evidence type="ECO:0000256" key="6">
    <source>
        <dbReference type="SAM" id="Phobius"/>
    </source>
</evidence>
<keyword evidence="8" id="KW-1185">Reference proteome</keyword>
<keyword evidence="4 6" id="KW-1133">Transmembrane helix</keyword>
<dbReference type="GO" id="GO:0015093">
    <property type="term" value="F:ferrous iron transmembrane transporter activity"/>
    <property type="evidence" value="ECO:0007669"/>
    <property type="project" value="TreeGrafter"/>
</dbReference>
<dbReference type="PANTHER" id="PTHR31632:SF2">
    <property type="entry name" value="PLASMA MEMBRANE IRON PERMEASE"/>
    <property type="match status" value="1"/>
</dbReference>
<protein>
    <submittedName>
        <fullName evidence="7">Iron permease FTR1</fullName>
    </submittedName>
</protein>
<evidence type="ECO:0000256" key="4">
    <source>
        <dbReference type="ARBA" id="ARBA00022989"/>
    </source>
</evidence>
<dbReference type="EMBL" id="CP003614">
    <property type="protein sequence ID" value="AFZ08312.1"/>
    <property type="molecule type" value="Genomic_DNA"/>
</dbReference>
<reference evidence="7 8" key="1">
    <citation type="submission" date="2012-05" db="EMBL/GenBank/DDBJ databases">
        <title>Finished chromosome of genome of Oscillatoria sp. PCC 7112.</title>
        <authorList>
            <consortium name="US DOE Joint Genome Institute"/>
            <person name="Gugger M."/>
            <person name="Coursin T."/>
            <person name="Rippka R."/>
            <person name="Tandeau De Marsac N."/>
            <person name="Huntemann M."/>
            <person name="Wei C.-L."/>
            <person name="Han J."/>
            <person name="Detter J.C."/>
            <person name="Han C."/>
            <person name="Tapia R."/>
            <person name="Davenport K."/>
            <person name="Daligault H."/>
            <person name="Erkkila T."/>
            <person name="Gu W."/>
            <person name="Munk A.C.C."/>
            <person name="Teshima H."/>
            <person name="Xu Y."/>
            <person name="Chain P."/>
            <person name="Chen A."/>
            <person name="Krypides N."/>
            <person name="Mavromatis K."/>
            <person name="Markowitz V."/>
            <person name="Szeto E."/>
            <person name="Ivanova N."/>
            <person name="Mikhailova N."/>
            <person name="Ovchinnikova G."/>
            <person name="Pagani I."/>
            <person name="Pati A."/>
            <person name="Goodwin L."/>
            <person name="Peters L."/>
            <person name="Pitluck S."/>
            <person name="Woyke T."/>
            <person name="Kerfeld C."/>
        </authorList>
    </citation>
    <scope>NUCLEOTIDE SEQUENCE [LARGE SCALE GENOMIC DNA]</scope>
    <source>
        <strain evidence="7 8">PCC 7112</strain>
    </source>
</reference>
<feature type="transmembrane region" description="Helical" evidence="6">
    <location>
        <begin position="211"/>
        <end position="233"/>
    </location>
</feature>
<evidence type="ECO:0000256" key="5">
    <source>
        <dbReference type="ARBA" id="ARBA00023136"/>
    </source>
</evidence>
<feature type="transmembrane region" description="Helical" evidence="6">
    <location>
        <begin position="178"/>
        <end position="199"/>
    </location>
</feature>
<dbReference type="AlphaFoldDB" id="K9VLD8"/>
<keyword evidence="3 6" id="KW-0812">Transmembrane</keyword>
<dbReference type="KEGG" id="oni:Osc7112_3976"/>
<dbReference type="Proteomes" id="UP000010478">
    <property type="component" value="Chromosome"/>
</dbReference>
<dbReference type="HOGENOM" id="CLU_077905_0_1_3"/>
<dbReference type="Pfam" id="PF03239">
    <property type="entry name" value="FTR1"/>
    <property type="match status" value="1"/>
</dbReference>
<sequence>MVNNLPITSKVNHSHSPHKKMNFGEALPTFVITLREGVEAALVVGIVLACLKKSGQSYLSPWVFGGVGVGLIASALIGVLFGWIIQILSASNQPFAPIMESLLEAIFGLVAIAMLSWMLIWMTKQARFMKAEVEGAVSAALTKNSHAGWGVFSLVVIAVLREGFETVLFVVAKFQQGIIPALGALAGILSATALGVLLFKWGVKINIRLFFKYMGILLLFIVAGLVVSTLGIFDSAMNILSQTNRESAALCFYYERFTKIHSCILGPMVWNTSQLLPEEKFPGLLLSALFGYTDKLYVVQAIAYLMFLGTVGGIYFQSLAGRVFFPFKKTQVMK</sequence>
<proteinExistence type="inferred from homology"/>
<evidence type="ECO:0000313" key="8">
    <source>
        <dbReference type="Proteomes" id="UP000010478"/>
    </source>
</evidence>
<evidence type="ECO:0000313" key="7">
    <source>
        <dbReference type="EMBL" id="AFZ08312.1"/>
    </source>
</evidence>
<evidence type="ECO:0000256" key="3">
    <source>
        <dbReference type="ARBA" id="ARBA00022692"/>
    </source>
</evidence>
<feature type="transmembrane region" description="Helical" evidence="6">
    <location>
        <begin position="301"/>
        <end position="325"/>
    </location>
</feature>
<evidence type="ECO:0000256" key="1">
    <source>
        <dbReference type="ARBA" id="ARBA00004141"/>
    </source>
</evidence>
<dbReference type="InterPro" id="IPR004923">
    <property type="entry name" value="FTR1/Fip1/EfeU"/>
</dbReference>
<comment type="similarity">
    <text evidence="2">Belongs to the oxidase-dependent Fe transporter (OFeT) (TC 9.A.10.1) family.</text>
</comment>
<evidence type="ECO:0000256" key="2">
    <source>
        <dbReference type="ARBA" id="ARBA00008333"/>
    </source>
</evidence>
<name>K9VLD8_9CYAN</name>
<dbReference type="GO" id="GO:0033573">
    <property type="term" value="C:high-affinity iron permease complex"/>
    <property type="evidence" value="ECO:0007669"/>
    <property type="project" value="InterPro"/>
</dbReference>
<keyword evidence="5 6" id="KW-0472">Membrane</keyword>
<dbReference type="STRING" id="179408.Osc7112_3976"/>
<dbReference type="PANTHER" id="PTHR31632">
    <property type="entry name" value="IRON TRANSPORTER FTH1"/>
    <property type="match status" value="1"/>
</dbReference>
<accession>K9VLD8</accession>
<gene>
    <name evidence="7" type="ORF">Osc7112_3976</name>
</gene>
<feature type="transmembrane region" description="Helical" evidence="6">
    <location>
        <begin position="151"/>
        <end position="172"/>
    </location>
</feature>